<reference evidence="2" key="1">
    <citation type="submission" date="2020-08" db="EMBL/GenBank/DDBJ databases">
        <title>Genome sequencing and assembly of the red palm weevil Rhynchophorus ferrugineus.</title>
        <authorList>
            <person name="Dias G.B."/>
            <person name="Bergman C.M."/>
            <person name="Manee M."/>
        </authorList>
    </citation>
    <scope>NUCLEOTIDE SEQUENCE</scope>
    <source>
        <strain evidence="2">AA-2017</strain>
        <tissue evidence="2">Whole larva</tissue>
    </source>
</reference>
<dbReference type="Proteomes" id="UP000625711">
    <property type="component" value="Unassembled WGS sequence"/>
</dbReference>
<comment type="caution">
    <text evidence="2">The sequence shown here is derived from an EMBL/GenBank/DDBJ whole genome shotgun (WGS) entry which is preliminary data.</text>
</comment>
<gene>
    <name evidence="2" type="ORF">GWI33_018453</name>
</gene>
<sequence>MSLVNTISVSLGKKDVYIGRRTNTFQSRGFFPSLSPPYFPLSPVRGDPHAAEKEKNYTRKNADTGDT</sequence>
<organism evidence="2 3">
    <name type="scientific">Rhynchophorus ferrugineus</name>
    <name type="common">Red palm weevil</name>
    <name type="synonym">Curculio ferrugineus</name>
    <dbReference type="NCBI Taxonomy" id="354439"/>
    <lineage>
        <taxon>Eukaryota</taxon>
        <taxon>Metazoa</taxon>
        <taxon>Ecdysozoa</taxon>
        <taxon>Arthropoda</taxon>
        <taxon>Hexapoda</taxon>
        <taxon>Insecta</taxon>
        <taxon>Pterygota</taxon>
        <taxon>Neoptera</taxon>
        <taxon>Endopterygota</taxon>
        <taxon>Coleoptera</taxon>
        <taxon>Polyphaga</taxon>
        <taxon>Cucujiformia</taxon>
        <taxon>Curculionidae</taxon>
        <taxon>Dryophthorinae</taxon>
        <taxon>Rhynchophorus</taxon>
    </lineage>
</organism>
<dbReference type="EMBL" id="JAACXV010014323">
    <property type="protein sequence ID" value="KAF7268444.1"/>
    <property type="molecule type" value="Genomic_DNA"/>
</dbReference>
<name>A0A834HWC3_RHYFE</name>
<dbReference type="AlphaFoldDB" id="A0A834HWC3"/>
<feature type="region of interest" description="Disordered" evidence="1">
    <location>
        <begin position="42"/>
        <end position="67"/>
    </location>
</feature>
<keyword evidence="3" id="KW-1185">Reference proteome</keyword>
<evidence type="ECO:0000256" key="1">
    <source>
        <dbReference type="SAM" id="MobiDB-lite"/>
    </source>
</evidence>
<proteinExistence type="predicted"/>
<feature type="compositionally biased region" description="Basic and acidic residues" evidence="1">
    <location>
        <begin position="46"/>
        <end position="67"/>
    </location>
</feature>
<evidence type="ECO:0000313" key="3">
    <source>
        <dbReference type="Proteomes" id="UP000625711"/>
    </source>
</evidence>
<protein>
    <submittedName>
        <fullName evidence="2">Uncharacterized protein</fullName>
    </submittedName>
</protein>
<accession>A0A834HWC3</accession>
<evidence type="ECO:0000313" key="2">
    <source>
        <dbReference type="EMBL" id="KAF7268444.1"/>
    </source>
</evidence>